<dbReference type="Proteomes" id="UP000294927">
    <property type="component" value="Unassembled WGS sequence"/>
</dbReference>
<organism evidence="1 2">
    <name type="scientific">Actinophytocola oryzae</name>
    <dbReference type="NCBI Taxonomy" id="502181"/>
    <lineage>
        <taxon>Bacteria</taxon>
        <taxon>Bacillati</taxon>
        <taxon>Actinomycetota</taxon>
        <taxon>Actinomycetes</taxon>
        <taxon>Pseudonocardiales</taxon>
        <taxon>Pseudonocardiaceae</taxon>
    </lineage>
</organism>
<evidence type="ECO:0000313" key="2">
    <source>
        <dbReference type="Proteomes" id="UP000294927"/>
    </source>
</evidence>
<protein>
    <submittedName>
        <fullName evidence="1">Uncharacterized protein</fullName>
    </submittedName>
</protein>
<proteinExistence type="predicted"/>
<dbReference type="EMBL" id="SOCP01000002">
    <property type="protein sequence ID" value="TDV56424.1"/>
    <property type="molecule type" value="Genomic_DNA"/>
</dbReference>
<comment type="caution">
    <text evidence="1">The sequence shown here is derived from an EMBL/GenBank/DDBJ whole genome shotgun (WGS) entry which is preliminary data.</text>
</comment>
<reference evidence="1 2" key="1">
    <citation type="submission" date="2019-03" db="EMBL/GenBank/DDBJ databases">
        <title>Genomic Encyclopedia of Archaeal and Bacterial Type Strains, Phase II (KMG-II): from individual species to whole genera.</title>
        <authorList>
            <person name="Goeker M."/>
        </authorList>
    </citation>
    <scope>NUCLEOTIDE SEQUENCE [LARGE SCALE GENOMIC DNA]</scope>
    <source>
        <strain evidence="1 2">DSM 45499</strain>
    </source>
</reference>
<evidence type="ECO:0000313" key="1">
    <source>
        <dbReference type="EMBL" id="TDV56424.1"/>
    </source>
</evidence>
<accession>A0A4R7W1R9</accession>
<dbReference type="OrthoDB" id="4470731at2"/>
<keyword evidence="2" id="KW-1185">Reference proteome</keyword>
<sequence>MTTFSQAELDRMCRPPGQRLSDALREGGPAEVKAVYRLMENLIRDITDLYARWSAVTVGWLIDRHGYDGAARAFPVHELWPSDGVPHLTGTEAVMARDVLRGPDSATAADFATLADTGDEDAIVLRWQEIHAASYTAETLRRDTVTALLTLVNDTYGTEGLEDCLRYATDVIWAPRMGADLARAPEDRLRSWAEKMSVGHNGGVTVVEEPDRWVFTLDPCGSCGRQILDGRYRDPWRFGVVRGRHPVGFLREDITVYQAHVAMAHTIVPIERVGAPWPAMRCAGLAATPCELAIYRDPHTAGPEYYEQVGLTPRPTTH</sequence>
<dbReference type="AlphaFoldDB" id="A0A4R7W1R9"/>
<dbReference type="RefSeq" id="WP_133901671.1">
    <property type="nucleotide sequence ID" value="NZ_SOCP01000002.1"/>
</dbReference>
<name>A0A4R7W1R9_9PSEU</name>
<gene>
    <name evidence="1" type="ORF">CLV71_102491</name>
</gene>